<dbReference type="PROSITE" id="PS00352">
    <property type="entry name" value="CSD_1"/>
    <property type="match status" value="1"/>
</dbReference>
<sequence>MNNGTVKWFNSEKEFGFLSNDNGGEDVFVHFSAIVGEGFKSLAEGQKVTFDTETDPKNSKKLRAVNVYSV</sequence>
<dbReference type="Proteomes" id="UP000284751">
    <property type="component" value="Unassembled WGS sequence"/>
</dbReference>
<evidence type="ECO:0000256" key="6">
    <source>
        <dbReference type="ARBA" id="ARBA00023163"/>
    </source>
</evidence>
<evidence type="ECO:0000256" key="4">
    <source>
        <dbReference type="ARBA" id="ARBA00023125"/>
    </source>
</evidence>
<gene>
    <name evidence="9" type="ORF">DWY99_09670</name>
</gene>
<protein>
    <submittedName>
        <fullName evidence="9">Cold-shock protein</fullName>
    </submittedName>
</protein>
<dbReference type="GO" id="GO:0003677">
    <property type="term" value="F:DNA binding"/>
    <property type="evidence" value="ECO:0007669"/>
    <property type="project" value="UniProtKB-KW"/>
</dbReference>
<dbReference type="GO" id="GO:0005737">
    <property type="term" value="C:cytoplasm"/>
    <property type="evidence" value="ECO:0007669"/>
    <property type="project" value="UniProtKB-SubCell"/>
</dbReference>
<dbReference type="InterPro" id="IPR011129">
    <property type="entry name" value="CSD"/>
</dbReference>
<dbReference type="PRINTS" id="PR00050">
    <property type="entry name" value="COLDSHOCK"/>
</dbReference>
<evidence type="ECO:0000256" key="1">
    <source>
        <dbReference type="ARBA" id="ARBA00004496"/>
    </source>
</evidence>
<accession>A0A412AW53</accession>
<feature type="domain" description="CSD" evidence="8">
    <location>
        <begin position="1"/>
        <end position="69"/>
    </location>
</feature>
<evidence type="ECO:0000256" key="3">
    <source>
        <dbReference type="ARBA" id="ARBA00023015"/>
    </source>
</evidence>
<name>A0A412AW53_9FIRM</name>
<dbReference type="InterPro" id="IPR012156">
    <property type="entry name" value="Cold_shock_CspA"/>
</dbReference>
<proteinExistence type="predicted"/>
<keyword evidence="6" id="KW-0804">Transcription</keyword>
<dbReference type="AlphaFoldDB" id="A0A412AW53"/>
<comment type="subcellular location">
    <subcellularLocation>
        <location evidence="1 7">Cytoplasm</location>
    </subcellularLocation>
</comment>
<dbReference type="InterPro" id="IPR019844">
    <property type="entry name" value="CSD_CS"/>
</dbReference>
<evidence type="ECO:0000256" key="5">
    <source>
        <dbReference type="ARBA" id="ARBA00023159"/>
    </source>
</evidence>
<dbReference type="Gene3D" id="2.40.50.140">
    <property type="entry name" value="Nucleic acid-binding proteins"/>
    <property type="match status" value="1"/>
</dbReference>
<keyword evidence="3" id="KW-0805">Transcription regulation</keyword>
<reference evidence="9 10" key="1">
    <citation type="submission" date="2018-08" db="EMBL/GenBank/DDBJ databases">
        <title>A genome reference for cultivated species of the human gut microbiota.</title>
        <authorList>
            <person name="Zou Y."/>
            <person name="Xue W."/>
            <person name="Luo G."/>
        </authorList>
    </citation>
    <scope>NUCLEOTIDE SEQUENCE [LARGE SCALE GENOMIC DNA]</scope>
    <source>
        <strain evidence="9 10">AF28-26</strain>
    </source>
</reference>
<keyword evidence="4" id="KW-0238">DNA-binding</keyword>
<dbReference type="PANTHER" id="PTHR46565">
    <property type="entry name" value="COLD SHOCK DOMAIN PROTEIN 2"/>
    <property type="match status" value="1"/>
</dbReference>
<dbReference type="SUPFAM" id="SSF50249">
    <property type="entry name" value="Nucleic acid-binding proteins"/>
    <property type="match status" value="1"/>
</dbReference>
<dbReference type="Pfam" id="PF00313">
    <property type="entry name" value="CSD"/>
    <property type="match status" value="1"/>
</dbReference>
<dbReference type="SMART" id="SM00357">
    <property type="entry name" value="CSP"/>
    <property type="match status" value="1"/>
</dbReference>
<dbReference type="PROSITE" id="PS51857">
    <property type="entry name" value="CSD_2"/>
    <property type="match status" value="1"/>
</dbReference>
<comment type="caution">
    <text evidence="9">The sequence shown here is derived from an EMBL/GenBank/DDBJ whole genome shotgun (WGS) entry which is preliminary data.</text>
</comment>
<evidence type="ECO:0000313" key="10">
    <source>
        <dbReference type="Proteomes" id="UP000284751"/>
    </source>
</evidence>
<dbReference type="PIRSF" id="PIRSF002599">
    <property type="entry name" value="Cold_shock_A"/>
    <property type="match status" value="1"/>
</dbReference>
<dbReference type="InterPro" id="IPR012340">
    <property type="entry name" value="NA-bd_OB-fold"/>
</dbReference>
<keyword evidence="2" id="KW-0963">Cytoplasm</keyword>
<evidence type="ECO:0000256" key="2">
    <source>
        <dbReference type="ARBA" id="ARBA00022490"/>
    </source>
</evidence>
<evidence type="ECO:0000259" key="8">
    <source>
        <dbReference type="PROSITE" id="PS51857"/>
    </source>
</evidence>
<dbReference type="EMBL" id="QRTC01000038">
    <property type="protein sequence ID" value="RGQ38609.1"/>
    <property type="molecule type" value="Genomic_DNA"/>
</dbReference>
<evidence type="ECO:0000256" key="7">
    <source>
        <dbReference type="RuleBase" id="RU000408"/>
    </source>
</evidence>
<evidence type="ECO:0000313" key="9">
    <source>
        <dbReference type="EMBL" id="RGQ38609.1"/>
    </source>
</evidence>
<dbReference type="PANTHER" id="PTHR46565:SF20">
    <property type="entry name" value="COLD SHOCK DOMAIN-CONTAINING PROTEIN 4"/>
    <property type="match status" value="1"/>
</dbReference>
<dbReference type="InterPro" id="IPR002059">
    <property type="entry name" value="CSP_DNA-bd"/>
</dbReference>
<dbReference type="CDD" id="cd04458">
    <property type="entry name" value="CSP_CDS"/>
    <property type="match status" value="1"/>
</dbReference>
<keyword evidence="5" id="KW-0010">Activator</keyword>
<organism evidence="9 10">
    <name type="scientific">[Clostridium] leptum</name>
    <dbReference type="NCBI Taxonomy" id="1535"/>
    <lineage>
        <taxon>Bacteria</taxon>
        <taxon>Bacillati</taxon>
        <taxon>Bacillota</taxon>
        <taxon>Clostridia</taxon>
        <taxon>Eubacteriales</taxon>
        <taxon>Oscillospiraceae</taxon>
        <taxon>Oscillospiraceae incertae sedis</taxon>
    </lineage>
</organism>